<comment type="caution">
    <text evidence="2">The sequence shown here is derived from an EMBL/GenBank/DDBJ whole genome shotgun (WGS) entry which is preliminary data.</text>
</comment>
<protein>
    <recommendedName>
        <fullName evidence="4">PepSY domain-containing protein</fullName>
    </recommendedName>
</protein>
<dbReference type="EMBL" id="LPWG01000002">
    <property type="protein sequence ID" value="ODS01197.1"/>
    <property type="molecule type" value="Genomic_DNA"/>
</dbReference>
<gene>
    <name evidence="2" type="ORF">AUC68_12590</name>
</gene>
<evidence type="ECO:0000313" key="3">
    <source>
        <dbReference type="Proteomes" id="UP000094501"/>
    </source>
</evidence>
<dbReference type="RefSeq" id="WP_083240292.1">
    <property type="nucleotide sequence ID" value="NZ_LPWG01000002.1"/>
</dbReference>
<feature type="signal peptide" evidence="1">
    <location>
        <begin position="1"/>
        <end position="21"/>
    </location>
</feature>
<name>A0A1E3W7V4_9HYPH</name>
<evidence type="ECO:0000313" key="2">
    <source>
        <dbReference type="EMBL" id="ODS01197.1"/>
    </source>
</evidence>
<evidence type="ECO:0008006" key="4">
    <source>
        <dbReference type="Google" id="ProtNLM"/>
    </source>
</evidence>
<proteinExistence type="predicted"/>
<dbReference type="Proteomes" id="UP000094501">
    <property type="component" value="Unassembled WGS sequence"/>
</dbReference>
<organism evidence="2 3">
    <name type="scientific">Methyloceanibacter methanicus</name>
    <dbReference type="NCBI Taxonomy" id="1774968"/>
    <lineage>
        <taxon>Bacteria</taxon>
        <taxon>Pseudomonadati</taxon>
        <taxon>Pseudomonadota</taxon>
        <taxon>Alphaproteobacteria</taxon>
        <taxon>Hyphomicrobiales</taxon>
        <taxon>Hyphomicrobiaceae</taxon>
        <taxon>Methyloceanibacter</taxon>
    </lineage>
</organism>
<evidence type="ECO:0000256" key="1">
    <source>
        <dbReference type="SAM" id="SignalP"/>
    </source>
</evidence>
<sequence>MIKTVSLAAALALAATTFAYADDDDDDKDLPAGVVEKIEEVMSTLGCKGYEEVEVEDNGYIEIEDAKCEFGVMDIKLDKDGKIVLMSAY</sequence>
<keyword evidence="1" id="KW-0732">Signal</keyword>
<keyword evidence="3" id="KW-1185">Reference proteome</keyword>
<dbReference type="STRING" id="1774968.AUC68_12590"/>
<reference evidence="2 3" key="1">
    <citation type="journal article" date="2016" name="Environ. Microbiol.">
        <title>New Methyloceanibacter diversity from North Sea sediments includes methanotroph containing solely the soluble methane monooxygenase.</title>
        <authorList>
            <person name="Vekeman B."/>
            <person name="Kerckhof F.M."/>
            <person name="Cremers G."/>
            <person name="de Vos P."/>
            <person name="Vandamme P."/>
            <person name="Boon N."/>
            <person name="Op den Camp H.J."/>
            <person name="Heylen K."/>
        </authorList>
    </citation>
    <scope>NUCLEOTIDE SEQUENCE [LARGE SCALE GENOMIC DNA]</scope>
    <source>
        <strain evidence="2 3">R-67174</strain>
    </source>
</reference>
<dbReference type="AlphaFoldDB" id="A0A1E3W7V4"/>
<dbReference type="OrthoDB" id="583390at2"/>
<accession>A0A1E3W7V4</accession>
<feature type="chain" id="PRO_5009139064" description="PepSY domain-containing protein" evidence="1">
    <location>
        <begin position="22"/>
        <end position="89"/>
    </location>
</feature>